<evidence type="ECO:0008006" key="3">
    <source>
        <dbReference type="Google" id="ProtNLM"/>
    </source>
</evidence>
<feature type="non-terminal residue" evidence="1">
    <location>
        <position position="55"/>
    </location>
</feature>
<proteinExistence type="predicted"/>
<comment type="caution">
    <text evidence="1">The sequence shown here is derived from an EMBL/GenBank/DDBJ whole genome shotgun (WGS) entry which is preliminary data.</text>
</comment>
<keyword evidence="2" id="KW-1185">Reference proteome</keyword>
<dbReference type="AlphaFoldDB" id="A0A7J9HV96"/>
<dbReference type="EMBL" id="JABFAD010000011">
    <property type="protein sequence ID" value="MBA0813772.1"/>
    <property type="molecule type" value="Genomic_DNA"/>
</dbReference>
<reference evidence="1 2" key="1">
    <citation type="journal article" date="2019" name="Genome Biol. Evol.">
        <title>Insights into the evolution of the New World diploid cottons (Gossypium, subgenus Houzingenia) based on genome sequencing.</title>
        <authorList>
            <person name="Grover C.E."/>
            <person name="Arick M.A. 2nd"/>
            <person name="Thrash A."/>
            <person name="Conover J.L."/>
            <person name="Sanders W.S."/>
            <person name="Peterson D.G."/>
            <person name="Frelichowski J.E."/>
            <person name="Scheffler J.A."/>
            <person name="Scheffler B.E."/>
            <person name="Wendel J.F."/>
        </authorList>
    </citation>
    <scope>NUCLEOTIDE SEQUENCE [LARGE SCALE GENOMIC DNA]</scope>
    <source>
        <strain evidence="1">0</strain>
        <tissue evidence="1">Leaf</tissue>
    </source>
</reference>
<gene>
    <name evidence="1" type="ORF">Gohar_027594</name>
</gene>
<evidence type="ECO:0000313" key="1">
    <source>
        <dbReference type="EMBL" id="MBA0813772.1"/>
    </source>
</evidence>
<organism evidence="1 2">
    <name type="scientific">Gossypium harknessii</name>
    <dbReference type="NCBI Taxonomy" id="34285"/>
    <lineage>
        <taxon>Eukaryota</taxon>
        <taxon>Viridiplantae</taxon>
        <taxon>Streptophyta</taxon>
        <taxon>Embryophyta</taxon>
        <taxon>Tracheophyta</taxon>
        <taxon>Spermatophyta</taxon>
        <taxon>Magnoliopsida</taxon>
        <taxon>eudicotyledons</taxon>
        <taxon>Gunneridae</taxon>
        <taxon>Pentapetalae</taxon>
        <taxon>rosids</taxon>
        <taxon>malvids</taxon>
        <taxon>Malvales</taxon>
        <taxon>Malvaceae</taxon>
        <taxon>Malvoideae</taxon>
        <taxon>Gossypium</taxon>
    </lineage>
</organism>
<name>A0A7J9HV96_9ROSI</name>
<dbReference type="Proteomes" id="UP000593560">
    <property type="component" value="Unassembled WGS sequence"/>
</dbReference>
<dbReference type="OrthoDB" id="10411243at2759"/>
<protein>
    <recommendedName>
        <fullName evidence="3">RNase H type-1 domain-containing protein</fullName>
    </recommendedName>
</protein>
<sequence length="55" mass="5807">MIALEDEAGCGGVLRDEKGVVCALFSGLIVARGSEIAKIIAIKTVVELYIGLSWQ</sequence>
<accession>A0A7J9HV96</accession>
<evidence type="ECO:0000313" key="2">
    <source>
        <dbReference type="Proteomes" id="UP000593560"/>
    </source>
</evidence>